<evidence type="ECO:0000256" key="3">
    <source>
        <dbReference type="ARBA" id="ARBA00022705"/>
    </source>
</evidence>
<keyword evidence="3" id="KW-0235">DNA replication</keyword>
<evidence type="ECO:0000256" key="5">
    <source>
        <dbReference type="SAM" id="MobiDB-lite"/>
    </source>
</evidence>
<dbReference type="GeneID" id="20224344"/>
<dbReference type="InterPro" id="IPR056773">
    <property type="entry name" value="WHD_ORC2"/>
</dbReference>
<feature type="domain" description="Origin recognition complex subunit 2 winged-helix" evidence="7">
    <location>
        <begin position="2432"/>
        <end position="2480"/>
    </location>
</feature>
<evidence type="ECO:0000259" key="6">
    <source>
        <dbReference type="Pfam" id="PF04084"/>
    </source>
</evidence>
<dbReference type="InParanoid" id="F0Y770"/>
<dbReference type="GO" id="GO:0006260">
    <property type="term" value="P:DNA replication"/>
    <property type="evidence" value="ECO:0007669"/>
    <property type="project" value="UniProtKB-KW"/>
</dbReference>
<evidence type="ECO:0000259" key="7">
    <source>
        <dbReference type="Pfam" id="PF24882"/>
    </source>
</evidence>
<feature type="region of interest" description="Disordered" evidence="5">
    <location>
        <begin position="1348"/>
        <end position="1420"/>
    </location>
</feature>
<dbReference type="InterPro" id="IPR007220">
    <property type="entry name" value="ORC2"/>
</dbReference>
<dbReference type="PANTHER" id="PTHR14052:SF0">
    <property type="entry name" value="ORIGIN RECOGNITION COMPLEX SUBUNIT 2"/>
    <property type="match status" value="1"/>
</dbReference>
<feature type="region of interest" description="Disordered" evidence="5">
    <location>
        <begin position="416"/>
        <end position="472"/>
    </location>
</feature>
<organism evidence="9">
    <name type="scientific">Aureococcus anophagefferens</name>
    <name type="common">Harmful bloom alga</name>
    <dbReference type="NCBI Taxonomy" id="44056"/>
    <lineage>
        <taxon>Eukaryota</taxon>
        <taxon>Sar</taxon>
        <taxon>Stramenopiles</taxon>
        <taxon>Ochrophyta</taxon>
        <taxon>Pelagophyceae</taxon>
        <taxon>Pelagomonadales</taxon>
        <taxon>Pelagomonadaceae</taxon>
        <taxon>Aureococcus</taxon>
    </lineage>
</organism>
<feature type="region of interest" description="Disordered" evidence="5">
    <location>
        <begin position="1586"/>
        <end position="1615"/>
    </location>
</feature>
<feature type="region of interest" description="Disordered" evidence="5">
    <location>
        <begin position="952"/>
        <end position="974"/>
    </location>
</feature>
<sequence>MQTETKRKPAASAAAAPRADDAPPAPDAPLRVPKVAGAPAPGVLHCLVTPKLLFSVPRDASWRVAGDVPQGVLREGFSRRFPLTIAGLDHLSFEAVGKRALGAAAAGADPPAVYRLTSSDEAEERILLGILRALERAYESKHRLALDQARTDMLSSSMTFQVMADEIRARQEESKAKFDKETAKLKDNLTTTSKRLFLLEHEKDSLTKAFHSSTETTQLLQNTVEKLHRENLEMRDRMAKLESRLAEVCDGRGFADVAPAARPPVASATSHTQTELVILAPSAAAGVAIVPSPTMVAMDLNDGDLANLSVDLGGSTLRSAGTLKTGRLATTEARRGLGRRSTVSIPSKFETVLLDPSNESNAFGNRTHRFKRQLTDQPGPGAYYNKPTFIRDMSNCGSVSHKGSITFASSSTRFRDAASAKGTPGPGSYRSPPTTLAASSDHRVTSTTRVFTRPTQQSRGDAASAAKMPGPGSYDPYAPTAAMGRDQRHGNSNFRSTVSRMAAAQGNTLGPAPGAYNVAAASETLRMQGKLVNGKLPENVVFRSRVPRDGCGVRDEAYLPHKQAKGVLGGVEGAYKEAAALRSLVGASEILLPREVAFAEAAPAVPGPGAYDATGAYHSTKLDRTMLNHSSSMFSNITLDRWGRPIKPKTSPEVAPGPGWYDVDVQIAPPPPSGHPRKTALSSAFVSGTRRLHSSSNKTHAPGPAFYKPERHDRKRGLHRQAPMAPRESLEAEKPLYQRPWWELWDGLRDAGWSKAKLGREYRFVRPGCASCHGDANLDWFASPEDVAEFAADQELDGEDRAGELEWWELWDALKDGGWSRGGPRKKLFVAPGASLEGVEGLDWFASPDAVVGHRKTSAYGAAAANRSRPAAPAARFPDSGAAWAELETFGWTLKQGLFFRPGGLTAAAGGAEGLDFYGDRAAACAAACRLGVGVDGATGALREDELALNDAASDAAERDGASDDEDAMRRESLRRMSCPNEALGLTDTPRWPIFDNSPVDYKGYGGRDDRPRSRPGSRRNTDRKSQAPKESSDSPRDLWDLPWGELWPELKELGWAWVQGLGLEERRYLRPGAPSKKSAQRLGRDYFRDAADVVDFLRQRRVDGVDIFGHVGEDGPSPRDDERKAVTEPSEAEPEEAEEEEAEAAAASSSSDDEAADAGPALWQRSPKEVWKELRKHGWKWANGSLEYDYHYVRPGARKGRAAVLGVDYFGTEAQVIAYVRRARVDLVRRFGHVDEDGDPPSPSSDLESAAKRAQGGTKRVRALARRAAGDGGAKWTEPFNPAWAELRELGWEWRYGKQGATHWVRPGLLDGSGKVEARHALGRDYFDDERAVLAFANEWRVGEAGRTGDVREAPPKPADVDDRPKRGAPPKKNEPKAKAPKEKKLVAKARKKIAKREAANGGTGEAKRKAPEPSPSEAPLWQLPVAALWLRLKKDHGWADARGDALRNWFHVRPGAAADRKRWVEGVDFFGDQVAMRAFVVENRIDGVTLTGAVGEVYESRAPSLTEVPLADMWARLKACGWVMKRSTDAAKDKWRYFRPGADANEVPPEKAHFFYSLEDVRAFVDAERVDLVKRFGAVDEPSKKAAKRAKKRAPSPAASPEPEPESSEDEAVSPSQLALWELPFKIMLKELLACGWTYRPGGALSYYWYFRPGAVLDKRIARPGVDYFTSEEDTIAFVKKRGLDGVHRTGRVGEDDDDDDGASDDGDDDDDMDDGDDDDAGGGAGGRARGGRRDDDDGDDGDDDADDDDDDDAPPPGGRGGYKSGKQQRGKRGGGARCAVMDVDDAGDEAAAPAAAPAGTPPGSPAAAARGSGATAELPPRADGSDDESLVFNAACSPTQSSPGKAAAMDEDPEPAADAAVAEAAVAEADDGDDGDVAEAEADDADDVAFADADADDDDDDVAFAAPDDDDDAVAESDGAAPAASDDDAAFAEAEEDDEPAPDGLAAYAAWAAYAGVEAAPEAAAAAAGAADDALRPRRGRDGDAGAKAPVSVSARVFDAAYAALGNHFGTLYSALLKPAGWTFLASTQLEARGGLYVAPHAKDTAPKDRAVGVDVFRGADDVVSRVRDDPAVAEALRALAGDARESLKGGLAYVPDDDACVAAVALGVAAKRPTAEDRAFGDVAPGAAAYFKGVGGAKNRRAKRAPPEDGKKQSKRSRRCDARDCREALEAKADALWVAAQGELIWPTDAADHARKRFGLWRARLFAGWSLWVSGIGSKYRLLEKFADEALAPCGDVVMIDGFDADVELRLELLRAATALEARLPPAGCDADRSTALGVARRLVSALNKRGDRTIFVVHSADGKRLRSPDAQRALAALRSETTHLVASFDHCNAPLLWDGDSEANWLAADGTTFDWFDREAPRLGALAGSADAAKGGAGKLLDTSGLEFVLLSLTPRHVEILKLLAAHQKALRDRPKHVKERPGADQAAPEGMLFKALKTECRYRMIATSEDQVKNYLVELTDHNLVTKKVHLGSVFVCMAPDYVDKILAANV</sequence>
<proteinExistence type="inferred from homology"/>
<feature type="compositionally biased region" description="Acidic residues" evidence="5">
    <location>
        <begin position="1131"/>
        <end position="1144"/>
    </location>
</feature>
<evidence type="ECO:0000313" key="9">
    <source>
        <dbReference type="Proteomes" id="UP000002729"/>
    </source>
</evidence>
<dbReference type="GO" id="GO:0005664">
    <property type="term" value="C:nuclear origin of replication recognition complex"/>
    <property type="evidence" value="ECO:0007669"/>
    <property type="project" value="TreeGrafter"/>
</dbReference>
<feature type="region of interest" description="Disordered" evidence="5">
    <location>
        <begin position="2142"/>
        <end position="2163"/>
    </location>
</feature>
<dbReference type="GO" id="GO:0003688">
    <property type="term" value="F:DNA replication origin binding"/>
    <property type="evidence" value="ECO:0007669"/>
    <property type="project" value="TreeGrafter"/>
</dbReference>
<feature type="region of interest" description="Disordered" evidence="5">
    <location>
        <begin position="691"/>
        <end position="730"/>
    </location>
</feature>
<feature type="compositionally biased region" description="Acidic residues" evidence="5">
    <location>
        <begin position="1928"/>
        <end position="1944"/>
    </location>
</feature>
<feature type="compositionally biased region" description="Low complexity" evidence="5">
    <location>
        <begin position="1808"/>
        <end position="1820"/>
    </location>
</feature>
<dbReference type="Proteomes" id="UP000002729">
    <property type="component" value="Unassembled WGS sequence"/>
</dbReference>
<feature type="compositionally biased region" description="Low complexity" evidence="5">
    <location>
        <begin position="1792"/>
        <end position="1801"/>
    </location>
</feature>
<dbReference type="Pfam" id="PF24882">
    <property type="entry name" value="WHD_ORC2"/>
    <property type="match status" value="1"/>
</dbReference>
<feature type="compositionally biased region" description="Basic and acidic residues" evidence="5">
    <location>
        <begin position="956"/>
        <end position="974"/>
    </location>
</feature>
<dbReference type="KEGG" id="aaf:AURANDRAFT_63471"/>
<dbReference type="Pfam" id="PF04084">
    <property type="entry name" value="RecA-like_ORC2"/>
    <property type="match status" value="1"/>
</dbReference>
<keyword evidence="4" id="KW-0539">Nucleus</keyword>
<evidence type="ECO:0000256" key="4">
    <source>
        <dbReference type="ARBA" id="ARBA00023242"/>
    </source>
</evidence>
<feature type="compositionally biased region" description="Acidic residues" evidence="5">
    <location>
        <begin position="1739"/>
        <end position="1756"/>
    </location>
</feature>
<dbReference type="EMBL" id="GL833126">
    <property type="protein sequence ID" value="EGB08941.1"/>
    <property type="molecule type" value="Genomic_DNA"/>
</dbReference>
<feature type="compositionally biased region" description="Low complexity" evidence="5">
    <location>
        <begin position="1859"/>
        <end position="1870"/>
    </location>
</feature>
<dbReference type="RefSeq" id="XP_009036074.1">
    <property type="nucleotide sequence ID" value="XM_009037826.1"/>
</dbReference>
<evidence type="ECO:0000256" key="1">
    <source>
        <dbReference type="ARBA" id="ARBA00004123"/>
    </source>
</evidence>
<dbReference type="PANTHER" id="PTHR14052">
    <property type="entry name" value="ORIGIN RECOGNITION COMPLEX SUBUNIT 2"/>
    <property type="match status" value="1"/>
</dbReference>
<accession>F0Y770</accession>
<feature type="compositionally biased region" description="Acidic residues" evidence="5">
    <location>
        <begin position="1871"/>
        <end position="1918"/>
    </location>
</feature>
<gene>
    <name evidence="8" type="ORF">AURANDRAFT_63471</name>
</gene>
<feature type="compositionally biased region" description="Basic and acidic residues" evidence="5">
    <location>
        <begin position="1112"/>
        <end position="1127"/>
    </location>
</feature>
<feature type="region of interest" description="Disordered" evidence="5">
    <location>
        <begin position="1108"/>
        <end position="1164"/>
    </location>
</feature>
<feature type="region of interest" description="Disordered" evidence="5">
    <location>
        <begin position="1"/>
        <end position="33"/>
    </location>
</feature>
<reference evidence="8 9" key="1">
    <citation type="journal article" date="2011" name="Proc. Natl. Acad. Sci. U.S.A.">
        <title>Niche of harmful alga Aureococcus anophagefferens revealed through ecogenomics.</title>
        <authorList>
            <person name="Gobler C.J."/>
            <person name="Berry D.L."/>
            <person name="Dyhrman S.T."/>
            <person name="Wilhelm S.W."/>
            <person name="Salamov A."/>
            <person name="Lobanov A.V."/>
            <person name="Zhang Y."/>
            <person name="Collier J.L."/>
            <person name="Wurch L.L."/>
            <person name="Kustka A.B."/>
            <person name="Dill B.D."/>
            <person name="Shah M."/>
            <person name="VerBerkmoes N.C."/>
            <person name="Kuo A."/>
            <person name="Terry A."/>
            <person name="Pangilinan J."/>
            <person name="Lindquist E.A."/>
            <person name="Lucas S."/>
            <person name="Paulsen I.T."/>
            <person name="Hattenrath-Lehmann T.K."/>
            <person name="Talmage S.C."/>
            <person name="Walker E.A."/>
            <person name="Koch F."/>
            <person name="Burson A.M."/>
            <person name="Marcoval M.A."/>
            <person name="Tang Y.Z."/>
            <person name="Lecleir G.R."/>
            <person name="Coyne K.J."/>
            <person name="Berg G.M."/>
            <person name="Bertrand E.M."/>
            <person name="Saito M.A."/>
            <person name="Gladyshev V.N."/>
            <person name="Grigoriev I.V."/>
        </authorList>
    </citation>
    <scope>NUCLEOTIDE SEQUENCE [LARGE SCALE GENOMIC DNA]</scope>
    <source>
        <strain evidence="9">CCMP 1984</strain>
    </source>
</reference>
<feature type="compositionally biased region" description="Basic and acidic residues" evidence="5">
    <location>
        <begin position="1020"/>
        <end position="1039"/>
    </location>
</feature>
<feature type="compositionally biased region" description="Basic and acidic residues" evidence="5">
    <location>
        <begin position="1348"/>
        <end position="1387"/>
    </location>
</feature>
<evidence type="ECO:0000256" key="2">
    <source>
        <dbReference type="ARBA" id="ARBA00007421"/>
    </source>
</evidence>
<feature type="region of interest" description="Disordered" evidence="5">
    <location>
        <begin position="1234"/>
        <end position="1259"/>
    </location>
</feature>
<feature type="compositionally biased region" description="Basic residues" evidence="5">
    <location>
        <begin position="1587"/>
        <end position="1596"/>
    </location>
</feature>
<dbReference type="InterPro" id="IPR056772">
    <property type="entry name" value="RecA-like_ORC2"/>
</dbReference>
<feature type="domain" description="Origin recognition complex subunit 2 RecA-like" evidence="6">
    <location>
        <begin position="2197"/>
        <end position="2349"/>
    </location>
</feature>
<keyword evidence="9" id="KW-1185">Reference proteome</keyword>
<dbReference type="OrthoDB" id="346673at2759"/>
<feature type="compositionally biased region" description="Acidic residues" evidence="5">
    <location>
        <begin position="1605"/>
        <end position="1614"/>
    </location>
</feature>
<evidence type="ECO:0000313" key="8">
    <source>
        <dbReference type="EMBL" id="EGB08941.1"/>
    </source>
</evidence>
<comment type="subcellular location">
    <subcellularLocation>
        <location evidence="1">Nucleus</location>
    </subcellularLocation>
</comment>
<comment type="similarity">
    <text evidence="2">Belongs to the ORC2 family.</text>
</comment>
<dbReference type="eggNOG" id="KOG2928">
    <property type="taxonomic scope" value="Eukaryota"/>
</dbReference>
<feature type="compositionally biased region" description="Polar residues" evidence="5">
    <location>
        <begin position="445"/>
        <end position="459"/>
    </location>
</feature>
<feature type="compositionally biased region" description="Acidic residues" evidence="5">
    <location>
        <begin position="1697"/>
        <end position="1723"/>
    </location>
</feature>
<name>F0Y770_AURAN</name>
<protein>
    <submittedName>
        <fullName evidence="8">Uncharacterized protein</fullName>
    </submittedName>
</protein>
<feature type="region of interest" description="Disordered" evidence="5">
    <location>
        <begin position="1690"/>
        <end position="1944"/>
    </location>
</feature>
<feature type="region of interest" description="Disordered" evidence="5">
    <location>
        <begin position="997"/>
        <end position="1039"/>
    </location>
</feature>